<dbReference type="PROSITE" id="PS50922">
    <property type="entry name" value="TLC"/>
    <property type="match status" value="1"/>
</dbReference>
<keyword evidence="4 8" id="KW-1133">Transmembrane helix</keyword>
<sequence>MTYNLTLSTYSSWVHAYLPERTHPFVLLSYPIPYHPTPSQSFKQQQRIYPIGTHTLYDKGWKDVYFSIFWAIAFTILRAVFMRFVFAPFVRLISGRPPKGDGREQRKERKRRKHVITRFSEQAWSWLYCSIFWTLGVVTLYQVPSPTSPQQLWGTYPYSPLPALNKFYYLAQLGWWFHQLYVISTEKRRKDHWQMFGHHWLTITLIVSSYVANFTRVGVVVHSLLDFCDIFLPLAKMIRYLGYTTACDITFVIFLVSWLLTRQIGLFLVIKTSYFDAPKYISFKWHPASGHYLTYGTYLGFCGMLAVLWVLASVWFYMACRVAVRVVRGLGAEDSRSDDEDEGEDGEEVEGNEGEIKVRVNGDMDALKDVPESVGTASNIGGAVDGDAGGLKKRR</sequence>
<dbReference type="InterPro" id="IPR006634">
    <property type="entry name" value="TLC-dom"/>
</dbReference>
<feature type="region of interest" description="Disordered" evidence="7">
    <location>
        <begin position="334"/>
        <end position="357"/>
    </location>
</feature>
<evidence type="ECO:0000256" key="3">
    <source>
        <dbReference type="ARBA" id="ARBA00022692"/>
    </source>
</evidence>
<evidence type="ECO:0000313" key="11">
    <source>
        <dbReference type="Proteomes" id="UP000092666"/>
    </source>
</evidence>
<evidence type="ECO:0000256" key="2">
    <source>
        <dbReference type="ARBA" id="ARBA00009808"/>
    </source>
</evidence>
<reference evidence="11" key="2">
    <citation type="submission" date="2013-12" db="EMBL/GenBank/DDBJ databases">
        <title>Evolution of pathogenesis and genome organization in the Tremellales.</title>
        <authorList>
            <person name="Cuomo C."/>
            <person name="Litvintseva A."/>
            <person name="Heitman J."/>
            <person name="Chen Y."/>
            <person name="Sun S."/>
            <person name="Springer D."/>
            <person name="Dromer F."/>
            <person name="Young S."/>
            <person name="Zeng Q."/>
            <person name="Chapman S."/>
            <person name="Gujja S."/>
            <person name="Saif S."/>
            <person name="Birren B."/>
        </authorList>
    </citation>
    <scope>NUCLEOTIDE SEQUENCE [LARGE SCALE GENOMIC DNA]</scope>
    <source>
        <strain evidence="11">BCC8398</strain>
    </source>
</reference>
<organism evidence="10 11">
    <name type="scientific">Kwoniella heveanensis BCC8398</name>
    <dbReference type="NCBI Taxonomy" id="1296120"/>
    <lineage>
        <taxon>Eukaryota</taxon>
        <taxon>Fungi</taxon>
        <taxon>Dikarya</taxon>
        <taxon>Basidiomycota</taxon>
        <taxon>Agaricomycotina</taxon>
        <taxon>Tremellomycetes</taxon>
        <taxon>Tremellales</taxon>
        <taxon>Cryptococcaceae</taxon>
        <taxon>Kwoniella</taxon>
    </lineage>
</organism>
<dbReference type="Proteomes" id="UP000092666">
    <property type="component" value="Unassembled WGS sequence"/>
</dbReference>
<keyword evidence="3 6" id="KW-0812">Transmembrane</keyword>
<dbReference type="GO" id="GO:0016020">
    <property type="term" value="C:membrane"/>
    <property type="evidence" value="ECO:0007669"/>
    <property type="project" value="UniProtKB-SubCell"/>
</dbReference>
<evidence type="ECO:0000259" key="9">
    <source>
        <dbReference type="PROSITE" id="PS50922"/>
    </source>
</evidence>
<dbReference type="STRING" id="1296120.A0A1B9GWH8"/>
<evidence type="ECO:0000256" key="6">
    <source>
        <dbReference type="PROSITE-ProRule" id="PRU00205"/>
    </source>
</evidence>
<dbReference type="OrthoDB" id="537032at2759"/>
<dbReference type="Pfam" id="PF03798">
    <property type="entry name" value="TRAM_LAG1_CLN8"/>
    <property type="match status" value="1"/>
</dbReference>
<feature type="region of interest" description="Disordered" evidence="7">
    <location>
        <begin position="372"/>
        <end position="395"/>
    </location>
</feature>
<evidence type="ECO:0000256" key="5">
    <source>
        <dbReference type="ARBA" id="ARBA00023136"/>
    </source>
</evidence>
<feature type="domain" description="TLC" evidence="9">
    <location>
        <begin position="114"/>
        <end position="328"/>
    </location>
</feature>
<evidence type="ECO:0000256" key="7">
    <source>
        <dbReference type="SAM" id="MobiDB-lite"/>
    </source>
</evidence>
<proteinExistence type="inferred from homology"/>
<dbReference type="PANTHER" id="PTHR12560:SF0">
    <property type="entry name" value="LD18904P"/>
    <property type="match status" value="1"/>
</dbReference>
<gene>
    <name evidence="10" type="ORF">I316_02801</name>
</gene>
<dbReference type="GO" id="GO:0046513">
    <property type="term" value="P:ceramide biosynthetic process"/>
    <property type="evidence" value="ECO:0007669"/>
    <property type="project" value="InterPro"/>
</dbReference>
<evidence type="ECO:0000256" key="1">
    <source>
        <dbReference type="ARBA" id="ARBA00004141"/>
    </source>
</evidence>
<dbReference type="GO" id="GO:0050291">
    <property type="term" value="F:sphingosine N-acyltransferase activity"/>
    <property type="evidence" value="ECO:0007669"/>
    <property type="project" value="InterPro"/>
</dbReference>
<dbReference type="InterPro" id="IPR016439">
    <property type="entry name" value="Lag1/Lac1-like"/>
</dbReference>
<keyword evidence="5 6" id="KW-0472">Membrane</keyword>
<evidence type="ECO:0000313" key="10">
    <source>
        <dbReference type="EMBL" id="OCF35255.1"/>
    </source>
</evidence>
<feature type="transmembrane region" description="Helical" evidence="8">
    <location>
        <begin position="64"/>
        <end position="86"/>
    </location>
</feature>
<evidence type="ECO:0000256" key="8">
    <source>
        <dbReference type="SAM" id="Phobius"/>
    </source>
</evidence>
<keyword evidence="11" id="KW-1185">Reference proteome</keyword>
<accession>A0A1B9GWH8</accession>
<dbReference type="AlphaFoldDB" id="A0A1B9GWH8"/>
<feature type="compositionally biased region" description="Acidic residues" evidence="7">
    <location>
        <begin position="336"/>
        <end position="353"/>
    </location>
</feature>
<name>A0A1B9GWH8_9TREE</name>
<reference evidence="10 11" key="1">
    <citation type="submission" date="2013-07" db="EMBL/GenBank/DDBJ databases">
        <title>The Genome Sequence of Cryptococcus heveanensis BCC8398.</title>
        <authorList>
            <consortium name="The Broad Institute Genome Sequencing Platform"/>
            <person name="Cuomo C."/>
            <person name="Litvintseva A."/>
            <person name="Chen Y."/>
            <person name="Heitman J."/>
            <person name="Sun S."/>
            <person name="Springer D."/>
            <person name="Dromer F."/>
            <person name="Young S.K."/>
            <person name="Zeng Q."/>
            <person name="Gargeya S."/>
            <person name="Fitzgerald M."/>
            <person name="Abouelleil A."/>
            <person name="Alvarado L."/>
            <person name="Berlin A.M."/>
            <person name="Chapman S.B."/>
            <person name="Dewar J."/>
            <person name="Goldberg J."/>
            <person name="Griggs A."/>
            <person name="Gujja S."/>
            <person name="Hansen M."/>
            <person name="Howarth C."/>
            <person name="Imamovic A."/>
            <person name="Larimer J."/>
            <person name="McCowan C."/>
            <person name="Murphy C."/>
            <person name="Pearson M."/>
            <person name="Priest M."/>
            <person name="Roberts A."/>
            <person name="Saif S."/>
            <person name="Shea T."/>
            <person name="Sykes S."/>
            <person name="Wortman J."/>
            <person name="Nusbaum C."/>
            <person name="Birren B."/>
        </authorList>
    </citation>
    <scope>NUCLEOTIDE SEQUENCE [LARGE SCALE GENOMIC DNA]</scope>
    <source>
        <strain evidence="10 11">BCC8398</strain>
    </source>
</reference>
<evidence type="ECO:0000256" key="4">
    <source>
        <dbReference type="ARBA" id="ARBA00022989"/>
    </source>
</evidence>
<dbReference type="EMBL" id="KI669499">
    <property type="protein sequence ID" value="OCF35255.1"/>
    <property type="molecule type" value="Genomic_DNA"/>
</dbReference>
<dbReference type="SMART" id="SM00724">
    <property type="entry name" value="TLC"/>
    <property type="match status" value="1"/>
</dbReference>
<comment type="similarity">
    <text evidence="2">Belongs to the sphingosine N-acyltransferase family.</text>
</comment>
<feature type="transmembrane region" description="Helical" evidence="8">
    <location>
        <begin position="295"/>
        <end position="318"/>
    </location>
</feature>
<comment type="subcellular location">
    <subcellularLocation>
        <location evidence="1">Membrane</location>
        <topology evidence="1">Multi-pass membrane protein</topology>
    </subcellularLocation>
</comment>
<dbReference type="PANTHER" id="PTHR12560">
    <property type="entry name" value="LONGEVITY ASSURANCE FACTOR 1 LAG1"/>
    <property type="match status" value="1"/>
</dbReference>
<protein>
    <submittedName>
        <fullName evidence="10">Acyl-CoA-dependent ceramide synthase</fullName>
    </submittedName>
</protein>
<feature type="transmembrane region" description="Helical" evidence="8">
    <location>
        <begin position="123"/>
        <end position="143"/>
    </location>
</feature>